<dbReference type="InterPro" id="IPR018252">
    <property type="entry name" value="Annexin_repeat_CS"/>
</dbReference>
<keyword evidence="4 7" id="KW-0041">Annexin</keyword>
<keyword evidence="3 6" id="KW-0106">Calcium</keyword>
<name>A0A835UY72_VANPL</name>
<dbReference type="FunFam" id="1.10.220.10:FF:000006">
    <property type="entry name" value="Annexin"/>
    <property type="match status" value="1"/>
</dbReference>
<dbReference type="GO" id="GO:0009651">
    <property type="term" value="P:response to salt stress"/>
    <property type="evidence" value="ECO:0007669"/>
    <property type="project" value="TreeGrafter"/>
</dbReference>
<feature type="binding site" evidence="6">
    <location>
        <position position="351"/>
    </location>
    <ligand>
        <name>Ca(2+)</name>
        <dbReference type="ChEBI" id="CHEBI:29108"/>
        <label>1</label>
    </ligand>
</feature>
<gene>
    <name evidence="8" type="ORF">HPP92_011167</name>
</gene>
<dbReference type="GO" id="GO:0009408">
    <property type="term" value="P:response to heat"/>
    <property type="evidence" value="ECO:0007669"/>
    <property type="project" value="TreeGrafter"/>
</dbReference>
<feature type="binding site" evidence="6">
    <location>
        <position position="352"/>
    </location>
    <ligand>
        <name>Ca(2+)</name>
        <dbReference type="ChEBI" id="CHEBI:29108"/>
        <label>1</label>
    </ligand>
</feature>
<dbReference type="InterPro" id="IPR001464">
    <property type="entry name" value="Annexin"/>
</dbReference>
<dbReference type="InterPro" id="IPR037104">
    <property type="entry name" value="Annexin_sf"/>
</dbReference>
<keyword evidence="2 7" id="KW-0677">Repeat</keyword>
<dbReference type="GO" id="GO:0005737">
    <property type="term" value="C:cytoplasm"/>
    <property type="evidence" value="ECO:0007669"/>
    <property type="project" value="TreeGrafter"/>
</dbReference>
<reference evidence="8 9" key="1">
    <citation type="journal article" date="2020" name="Nat. Food">
        <title>A phased Vanilla planifolia genome enables genetic improvement of flavour and production.</title>
        <authorList>
            <person name="Hasing T."/>
            <person name="Tang H."/>
            <person name="Brym M."/>
            <person name="Khazi F."/>
            <person name="Huang T."/>
            <person name="Chambers A.H."/>
        </authorList>
    </citation>
    <scope>NUCLEOTIDE SEQUENCE [LARGE SCALE GENOMIC DNA]</scope>
    <source>
        <tissue evidence="8">Leaf</tissue>
    </source>
</reference>
<keyword evidence="5 7" id="KW-0111">Calcium/phospholipid-binding</keyword>
<dbReference type="PANTHER" id="PTHR10502">
    <property type="entry name" value="ANNEXIN"/>
    <property type="match status" value="1"/>
</dbReference>
<dbReference type="PRINTS" id="PR00196">
    <property type="entry name" value="ANNEXIN"/>
</dbReference>
<evidence type="ECO:0000256" key="6">
    <source>
        <dbReference type="PIRSR" id="PIRSR609118-1"/>
    </source>
</evidence>
<feature type="binding site" evidence="6">
    <location>
        <position position="309"/>
    </location>
    <ligand>
        <name>Ca(2+)</name>
        <dbReference type="ChEBI" id="CHEBI:29108"/>
        <label>1</label>
    </ligand>
</feature>
<dbReference type="GO" id="GO:0005886">
    <property type="term" value="C:plasma membrane"/>
    <property type="evidence" value="ECO:0007669"/>
    <property type="project" value="TreeGrafter"/>
</dbReference>
<dbReference type="SUPFAM" id="SSF47874">
    <property type="entry name" value="Annexin"/>
    <property type="match status" value="1"/>
</dbReference>
<dbReference type="FunFam" id="1.10.220.10:FF:000008">
    <property type="entry name" value="Annexin"/>
    <property type="match status" value="1"/>
</dbReference>
<protein>
    <recommendedName>
        <fullName evidence="7">Annexin</fullName>
    </recommendedName>
</protein>
<feature type="binding site" evidence="6">
    <location>
        <position position="357"/>
    </location>
    <ligand>
        <name>Ca(2+)</name>
        <dbReference type="ChEBI" id="CHEBI:29108"/>
        <label>1</label>
    </ligand>
</feature>
<feature type="binding site" evidence="6">
    <location>
        <position position="121"/>
    </location>
    <ligand>
        <name>Ca(2+)</name>
        <dbReference type="ChEBI" id="CHEBI:29108"/>
        <label>1</label>
    </ligand>
</feature>
<evidence type="ECO:0000256" key="3">
    <source>
        <dbReference type="ARBA" id="ARBA00022837"/>
    </source>
</evidence>
<comment type="domain">
    <text evidence="7">A pair of annexin repeats may form one binding site for calcium and phospholipid.</text>
</comment>
<dbReference type="AlphaFoldDB" id="A0A835UY72"/>
<feature type="binding site" evidence="6">
    <location>
        <position position="79"/>
    </location>
    <ligand>
        <name>Ca(2+)</name>
        <dbReference type="ChEBI" id="CHEBI:29108"/>
        <label>1</label>
    </ligand>
</feature>
<evidence type="ECO:0000256" key="7">
    <source>
        <dbReference type="RuleBase" id="RU003540"/>
    </source>
</evidence>
<dbReference type="Pfam" id="PF00191">
    <property type="entry name" value="Annexin"/>
    <property type="match status" value="4"/>
</dbReference>
<feature type="binding site" evidence="6">
    <location>
        <position position="307"/>
    </location>
    <ligand>
        <name>Ca(2+)</name>
        <dbReference type="ChEBI" id="CHEBI:29108"/>
        <label>1</label>
    </ligand>
</feature>
<dbReference type="GO" id="GO:0005544">
    <property type="term" value="F:calcium-dependent phospholipid binding"/>
    <property type="evidence" value="ECO:0007669"/>
    <property type="project" value="UniProtKB-KW"/>
</dbReference>
<keyword evidence="9" id="KW-1185">Reference proteome</keyword>
<dbReference type="FunFam" id="1.10.220.10:FF:000009">
    <property type="entry name" value="Annexin"/>
    <property type="match status" value="1"/>
</dbReference>
<feature type="binding site" evidence="6">
    <location>
        <position position="81"/>
    </location>
    <ligand>
        <name>Ca(2+)</name>
        <dbReference type="ChEBI" id="CHEBI:29108"/>
        <label>1</label>
    </ligand>
</feature>
<feature type="binding site" evidence="6">
    <location>
        <position position="77"/>
    </location>
    <ligand>
        <name>Ca(2+)</name>
        <dbReference type="ChEBI" id="CHEBI:29108"/>
        <label>1</label>
    </ligand>
</feature>
<dbReference type="InterPro" id="IPR009118">
    <property type="entry name" value="AnnexinD_plant"/>
</dbReference>
<evidence type="ECO:0000313" key="9">
    <source>
        <dbReference type="Proteomes" id="UP000636800"/>
    </source>
</evidence>
<dbReference type="GO" id="GO:0001786">
    <property type="term" value="F:phosphatidylserine binding"/>
    <property type="evidence" value="ECO:0007669"/>
    <property type="project" value="TreeGrafter"/>
</dbReference>
<sequence length="369" mass="41578">MAPIISTVSSLRHKRFPLLATLFQGSFPFAFTVTFRPTYQLPFLSRSLSSTSEMSSLSIPVNVPTATEDADQLRKAFEGWGTNEGIIISIIAHRSAAQRHQIRHVYAEAYGDDLLKALVKELTHDFEKLVRLWMLDSAERDATLAYESARRWGPGNRALIEIACARSSDELFSARRAYHALYKRSIEEDVAAHAEGDFKKLLVLLLTAYRYEGPEVNMPLAKAEAKLLHEKIRNKAYADEEMIRILTTRSKAQLTATFNAYNNEYGHPINKDLKSDPSDEFLSVLRAIIKCITCPEKHFEKTIRLAIGKIGTDEGALTRVIATRAEVDMAVIKELYYKRNSVPLFRAIKKDTTGDYEDFLVALVGEEGA</sequence>
<evidence type="ECO:0000256" key="2">
    <source>
        <dbReference type="ARBA" id="ARBA00022737"/>
    </source>
</evidence>
<dbReference type="GO" id="GO:0009409">
    <property type="term" value="P:response to cold"/>
    <property type="evidence" value="ECO:0007669"/>
    <property type="project" value="TreeGrafter"/>
</dbReference>
<comment type="caution">
    <text evidence="8">The sequence shown here is derived from an EMBL/GenBank/DDBJ whole genome shotgun (WGS) entry which is preliminary data.</text>
</comment>
<evidence type="ECO:0000256" key="1">
    <source>
        <dbReference type="ARBA" id="ARBA00022723"/>
    </source>
</evidence>
<dbReference type="PROSITE" id="PS51897">
    <property type="entry name" value="ANNEXIN_2"/>
    <property type="match status" value="4"/>
</dbReference>
<organism evidence="8 9">
    <name type="scientific">Vanilla planifolia</name>
    <name type="common">Vanilla</name>
    <dbReference type="NCBI Taxonomy" id="51239"/>
    <lineage>
        <taxon>Eukaryota</taxon>
        <taxon>Viridiplantae</taxon>
        <taxon>Streptophyta</taxon>
        <taxon>Embryophyta</taxon>
        <taxon>Tracheophyta</taxon>
        <taxon>Spermatophyta</taxon>
        <taxon>Magnoliopsida</taxon>
        <taxon>Liliopsida</taxon>
        <taxon>Asparagales</taxon>
        <taxon>Orchidaceae</taxon>
        <taxon>Vanilloideae</taxon>
        <taxon>Vanilleae</taxon>
        <taxon>Vanilla</taxon>
    </lineage>
</organism>
<dbReference type="Proteomes" id="UP000636800">
    <property type="component" value="Chromosome 5"/>
</dbReference>
<dbReference type="InterPro" id="IPR018502">
    <property type="entry name" value="Annexin_repeat"/>
</dbReference>
<dbReference type="GO" id="GO:0009414">
    <property type="term" value="P:response to water deprivation"/>
    <property type="evidence" value="ECO:0007669"/>
    <property type="project" value="TreeGrafter"/>
</dbReference>
<dbReference type="SMART" id="SM00335">
    <property type="entry name" value="ANX"/>
    <property type="match status" value="4"/>
</dbReference>
<dbReference type="Gene3D" id="1.10.220.10">
    <property type="entry name" value="Annexin"/>
    <property type="match status" value="4"/>
</dbReference>
<dbReference type="PRINTS" id="PR01814">
    <property type="entry name" value="ANNEXINPLANT"/>
</dbReference>
<feature type="binding site" evidence="6">
    <location>
        <position position="311"/>
    </location>
    <ligand>
        <name>Ca(2+)</name>
        <dbReference type="ChEBI" id="CHEBI:29108"/>
        <label>1</label>
    </ligand>
</feature>
<accession>A0A835UY72</accession>
<dbReference type="GO" id="GO:0005509">
    <property type="term" value="F:calcium ion binding"/>
    <property type="evidence" value="ECO:0007669"/>
    <property type="project" value="InterPro"/>
</dbReference>
<evidence type="ECO:0000256" key="4">
    <source>
        <dbReference type="ARBA" id="ARBA00023216"/>
    </source>
</evidence>
<evidence type="ECO:0000256" key="5">
    <source>
        <dbReference type="ARBA" id="ARBA00023302"/>
    </source>
</evidence>
<comment type="similarity">
    <text evidence="7">Belongs to the annexin family.</text>
</comment>
<proteinExistence type="inferred from homology"/>
<evidence type="ECO:0000313" key="8">
    <source>
        <dbReference type="EMBL" id="KAG0480309.1"/>
    </source>
</evidence>
<dbReference type="PANTHER" id="PTHR10502:SF104">
    <property type="entry name" value="ANNEXIN D1"/>
    <property type="match status" value="1"/>
</dbReference>
<keyword evidence="1 6" id="KW-0479">Metal-binding</keyword>
<dbReference type="EMBL" id="JADCNL010000005">
    <property type="protein sequence ID" value="KAG0480309.1"/>
    <property type="molecule type" value="Genomic_DNA"/>
</dbReference>
<dbReference type="PROSITE" id="PS00223">
    <property type="entry name" value="ANNEXIN_1"/>
    <property type="match status" value="1"/>
</dbReference>
<dbReference type="FunFam" id="1.10.220.10:FF:000001">
    <property type="entry name" value="Annexin"/>
    <property type="match status" value="1"/>
</dbReference>